<evidence type="ECO:0000256" key="1">
    <source>
        <dbReference type="ARBA" id="ARBA00008361"/>
    </source>
</evidence>
<dbReference type="InterPro" id="IPR051052">
    <property type="entry name" value="Diverse_substrate_MTase"/>
</dbReference>
<dbReference type="Gene3D" id="3.40.50.150">
    <property type="entry name" value="Vaccinia Virus protein VP39"/>
    <property type="match status" value="1"/>
</dbReference>
<organism evidence="5 6">
    <name type="scientific">Trichonephila clavata</name>
    <name type="common">Joro spider</name>
    <name type="synonym">Nephila clavata</name>
    <dbReference type="NCBI Taxonomy" id="2740835"/>
    <lineage>
        <taxon>Eukaryota</taxon>
        <taxon>Metazoa</taxon>
        <taxon>Ecdysozoa</taxon>
        <taxon>Arthropoda</taxon>
        <taxon>Chelicerata</taxon>
        <taxon>Arachnida</taxon>
        <taxon>Araneae</taxon>
        <taxon>Araneomorphae</taxon>
        <taxon>Entelegynae</taxon>
        <taxon>Araneoidea</taxon>
        <taxon>Nephilidae</taxon>
        <taxon>Trichonephila</taxon>
    </lineage>
</organism>
<comment type="similarity">
    <text evidence="1">Belongs to the methyltransferase superfamily.</text>
</comment>
<dbReference type="EMBL" id="BMAO01034303">
    <property type="protein sequence ID" value="GFQ95641.1"/>
    <property type="molecule type" value="Genomic_DNA"/>
</dbReference>
<keyword evidence="6" id="KW-1185">Reference proteome</keyword>
<name>A0A8X6L518_TRICU</name>
<keyword evidence="2 5" id="KW-0489">Methyltransferase</keyword>
<dbReference type="InterPro" id="IPR029063">
    <property type="entry name" value="SAM-dependent_MTases_sf"/>
</dbReference>
<accession>A0A8X6L518</accession>
<sequence length="285" mass="32617">MRKPKVKCTLYVLEMTSALFAGAKHAQLYAKYRPNPPESFINSIVTYLKSKITTPLKKAIDVGCGSGQSTVVLSPYFDSVLGIDVSEAQIECAKQMHTLSNVEFRVSKGETLPATSSSVDLVTFSQSLHWFNTCEIFPEVQRVLKPNGVIAAYGYWIPIPKINDESKDKEIDQLINQYLHEERLGSYWDKERYIVQEHYINISLPFKDKCRLSLVQKTESSLADYIGYFSTWSSYQKLLKADSEKAEQLLHEIEMKLLTILEEEKPSKEISLNLYTDFFMIMGHK</sequence>
<comment type="caution">
    <text evidence="5">The sequence shown here is derived from an EMBL/GenBank/DDBJ whole genome shotgun (WGS) entry which is preliminary data.</text>
</comment>
<proteinExistence type="inferred from homology"/>
<evidence type="ECO:0000256" key="3">
    <source>
        <dbReference type="ARBA" id="ARBA00022679"/>
    </source>
</evidence>
<dbReference type="PANTHER" id="PTHR44942:SF4">
    <property type="entry name" value="METHYLTRANSFERASE TYPE 11 DOMAIN-CONTAINING PROTEIN"/>
    <property type="match status" value="1"/>
</dbReference>
<evidence type="ECO:0000313" key="5">
    <source>
        <dbReference type="EMBL" id="GFQ95641.1"/>
    </source>
</evidence>
<dbReference type="PANTHER" id="PTHR44942">
    <property type="entry name" value="METHYLTRANSF_11 DOMAIN-CONTAINING PROTEIN"/>
    <property type="match status" value="1"/>
</dbReference>
<reference evidence="5" key="1">
    <citation type="submission" date="2020-07" db="EMBL/GenBank/DDBJ databases">
        <title>Multicomponent nature underlies the extraordinary mechanical properties of spider dragline silk.</title>
        <authorList>
            <person name="Kono N."/>
            <person name="Nakamura H."/>
            <person name="Mori M."/>
            <person name="Yoshida Y."/>
            <person name="Ohtoshi R."/>
            <person name="Malay A.D."/>
            <person name="Moran D.A.P."/>
            <person name="Tomita M."/>
            <person name="Numata K."/>
            <person name="Arakawa K."/>
        </authorList>
    </citation>
    <scope>NUCLEOTIDE SEQUENCE</scope>
</reference>
<dbReference type="Proteomes" id="UP000887116">
    <property type="component" value="Unassembled WGS sequence"/>
</dbReference>
<dbReference type="AlphaFoldDB" id="A0A8X6L518"/>
<evidence type="ECO:0000259" key="4">
    <source>
        <dbReference type="Pfam" id="PF08241"/>
    </source>
</evidence>
<dbReference type="InterPro" id="IPR013216">
    <property type="entry name" value="Methyltransf_11"/>
</dbReference>
<evidence type="ECO:0000256" key="2">
    <source>
        <dbReference type="ARBA" id="ARBA00022603"/>
    </source>
</evidence>
<gene>
    <name evidence="5" type="primary">NCL1_17664</name>
    <name evidence="5" type="ORF">TNCT_660731</name>
</gene>
<dbReference type="GO" id="GO:0032259">
    <property type="term" value="P:methylation"/>
    <property type="evidence" value="ECO:0007669"/>
    <property type="project" value="UniProtKB-KW"/>
</dbReference>
<protein>
    <submittedName>
        <fullName evidence="5">Methyltransferase</fullName>
    </submittedName>
</protein>
<dbReference type="OrthoDB" id="506498at2759"/>
<dbReference type="SUPFAM" id="SSF53335">
    <property type="entry name" value="S-adenosyl-L-methionine-dependent methyltransferases"/>
    <property type="match status" value="1"/>
</dbReference>
<feature type="domain" description="Methyltransferase type 11" evidence="4">
    <location>
        <begin position="60"/>
        <end position="151"/>
    </location>
</feature>
<evidence type="ECO:0000313" key="6">
    <source>
        <dbReference type="Proteomes" id="UP000887116"/>
    </source>
</evidence>
<dbReference type="GO" id="GO:0008757">
    <property type="term" value="F:S-adenosylmethionine-dependent methyltransferase activity"/>
    <property type="evidence" value="ECO:0007669"/>
    <property type="project" value="InterPro"/>
</dbReference>
<keyword evidence="3" id="KW-0808">Transferase</keyword>
<dbReference type="CDD" id="cd02440">
    <property type="entry name" value="AdoMet_MTases"/>
    <property type="match status" value="1"/>
</dbReference>
<dbReference type="Pfam" id="PF08241">
    <property type="entry name" value="Methyltransf_11"/>
    <property type="match status" value="1"/>
</dbReference>